<organism evidence="1">
    <name type="scientific">Picea glauca</name>
    <name type="common">White spruce</name>
    <name type="synonym">Pinus glauca</name>
    <dbReference type="NCBI Taxonomy" id="3330"/>
    <lineage>
        <taxon>Eukaryota</taxon>
        <taxon>Viridiplantae</taxon>
        <taxon>Streptophyta</taxon>
        <taxon>Embryophyta</taxon>
        <taxon>Tracheophyta</taxon>
        <taxon>Spermatophyta</taxon>
        <taxon>Pinopsida</taxon>
        <taxon>Pinidae</taxon>
        <taxon>Conifers I</taxon>
        <taxon>Pinales</taxon>
        <taxon>Pinaceae</taxon>
        <taxon>Picea</taxon>
    </lineage>
</organism>
<dbReference type="EMBL" id="LKAM01000025">
    <property type="protein sequence ID" value="KUM45171.1"/>
    <property type="molecule type" value="Genomic_DNA"/>
</dbReference>
<protein>
    <submittedName>
        <fullName evidence="1">Uncharacterized protein</fullName>
    </submittedName>
</protein>
<sequence length="72" mass="8496">MRAGILLHFQIQINIQITNYNGKGKRRDAIIVYKCIDYLCIYFLHNGKVKRRDAITKSLQRHPSHLHLHLLS</sequence>
<gene>
    <name evidence="1" type="ORF">ABT39_MTgene3586</name>
</gene>
<keyword evidence="1" id="KW-0496">Mitochondrion</keyword>
<reference evidence="1" key="1">
    <citation type="journal article" date="2015" name="Genome Biol. Evol.">
        <title>Organellar Genomes of White Spruce (Picea glauca): Assembly and Annotation.</title>
        <authorList>
            <person name="Jackman S.D."/>
            <person name="Warren R.L."/>
            <person name="Gibb E.A."/>
            <person name="Vandervalk B.P."/>
            <person name="Mohamadi H."/>
            <person name="Chu J."/>
            <person name="Raymond A."/>
            <person name="Pleasance S."/>
            <person name="Coope R."/>
            <person name="Wildung M.R."/>
            <person name="Ritland C.E."/>
            <person name="Bousquet J."/>
            <person name="Jones S.J."/>
            <person name="Bohlmann J."/>
            <person name="Birol I."/>
        </authorList>
    </citation>
    <scope>NUCLEOTIDE SEQUENCE [LARGE SCALE GENOMIC DNA]</scope>
    <source>
        <tissue evidence="1">Flushing bud</tissue>
    </source>
</reference>
<dbReference type="AlphaFoldDB" id="A0A117NFF9"/>
<proteinExistence type="predicted"/>
<comment type="caution">
    <text evidence="1">The sequence shown here is derived from an EMBL/GenBank/DDBJ whole genome shotgun (WGS) entry which is preliminary data.</text>
</comment>
<accession>A0A117NFF9</accession>
<evidence type="ECO:0000313" key="1">
    <source>
        <dbReference type="EMBL" id="KUM45171.1"/>
    </source>
</evidence>
<geneLocation type="mitochondrion" evidence="1"/>
<name>A0A117NFF9_PICGL</name>